<proteinExistence type="predicted"/>
<name>A0A8X6MTE8_NEPPI</name>
<dbReference type="EMBL" id="BMAW01096976">
    <property type="protein sequence ID" value="GFS77299.1"/>
    <property type="molecule type" value="Genomic_DNA"/>
</dbReference>
<evidence type="ECO:0000313" key="1">
    <source>
        <dbReference type="EMBL" id="GFS77299.1"/>
    </source>
</evidence>
<dbReference type="OrthoDB" id="6430750at2759"/>
<dbReference type="AlphaFoldDB" id="A0A8X6MTE8"/>
<organism evidence="1 2">
    <name type="scientific">Nephila pilipes</name>
    <name type="common">Giant wood spider</name>
    <name type="synonym">Nephila maculata</name>
    <dbReference type="NCBI Taxonomy" id="299642"/>
    <lineage>
        <taxon>Eukaryota</taxon>
        <taxon>Metazoa</taxon>
        <taxon>Ecdysozoa</taxon>
        <taxon>Arthropoda</taxon>
        <taxon>Chelicerata</taxon>
        <taxon>Arachnida</taxon>
        <taxon>Araneae</taxon>
        <taxon>Araneomorphae</taxon>
        <taxon>Entelegynae</taxon>
        <taxon>Araneoidea</taxon>
        <taxon>Nephilidae</taxon>
        <taxon>Nephila</taxon>
    </lineage>
</organism>
<comment type="caution">
    <text evidence="1">The sequence shown here is derived from an EMBL/GenBank/DDBJ whole genome shotgun (WGS) entry which is preliminary data.</text>
</comment>
<dbReference type="Proteomes" id="UP000887013">
    <property type="component" value="Unassembled WGS sequence"/>
</dbReference>
<accession>A0A8X6MTE8</accession>
<evidence type="ECO:0000313" key="2">
    <source>
        <dbReference type="Proteomes" id="UP000887013"/>
    </source>
</evidence>
<sequence>NRRLEKKQPSYITNYLNDLKIRLQLAAEQAGTASTSKQTNYVFDHNLRKMYKSLEIGDKVIVLVPVSTHKMYARWTSPCTIVEKRRAHSYRVRMPDNNTHYKTL</sequence>
<feature type="non-terminal residue" evidence="1">
    <location>
        <position position="1"/>
    </location>
</feature>
<reference evidence="1" key="1">
    <citation type="submission" date="2020-08" db="EMBL/GenBank/DDBJ databases">
        <title>Multicomponent nature underlies the extraordinary mechanical properties of spider dragline silk.</title>
        <authorList>
            <person name="Kono N."/>
            <person name="Nakamura H."/>
            <person name="Mori M."/>
            <person name="Yoshida Y."/>
            <person name="Ohtoshi R."/>
            <person name="Malay A.D."/>
            <person name="Moran D.A.P."/>
            <person name="Tomita M."/>
            <person name="Numata K."/>
            <person name="Arakawa K."/>
        </authorList>
    </citation>
    <scope>NUCLEOTIDE SEQUENCE</scope>
</reference>
<protein>
    <submittedName>
        <fullName evidence="1">Uncharacterized protein</fullName>
    </submittedName>
</protein>
<keyword evidence="2" id="KW-1185">Reference proteome</keyword>
<gene>
    <name evidence="1" type="ORF">NPIL_369441</name>
</gene>